<evidence type="ECO:0000313" key="3">
    <source>
        <dbReference type="EMBL" id="CAK9047651.1"/>
    </source>
</evidence>
<feature type="region of interest" description="Disordered" evidence="1">
    <location>
        <begin position="29"/>
        <end position="125"/>
    </location>
</feature>
<feature type="compositionally biased region" description="Acidic residues" evidence="1">
    <location>
        <begin position="370"/>
        <end position="382"/>
    </location>
</feature>
<evidence type="ECO:0000313" key="4">
    <source>
        <dbReference type="Proteomes" id="UP001642484"/>
    </source>
</evidence>
<feature type="compositionally biased region" description="Basic and acidic residues" evidence="1">
    <location>
        <begin position="90"/>
        <end position="102"/>
    </location>
</feature>
<sequence>MSMHQRRLIAMSKLIREFPLHSSVAHRQHTSARCVHQTSTVEQPNVPSNGDVSMSGNGEQEKKRGNGTEVPAAKMKEPKSKALVAEQEVEVQKPRTTVKTEDPMEPDSGPSGTQPVESPGSAVSRPISTVCQVSQPQQVLRQVKLLLTPVGKEPISPSALRKLLRSPEPWYQAVVKLTHSPQVLPGDATDLQLFAAALLLLKGHMSSNLAEASALSACEGAEALKLARSPEGHAMAWQELLAVLPELSQVSPKADFEALCKISAEQLLPRSRADPVRRLGQALVQIAMPSRDPPQEPPSPKSEDMSVKNDSIPLGNRDDAGKLRRWSEKSSGAYQVRPKVSMARSKEQIDLSKMIRKDPAWKVAQKTEEDASESEIADVEDL</sequence>
<evidence type="ECO:0000256" key="1">
    <source>
        <dbReference type="SAM" id="MobiDB-lite"/>
    </source>
</evidence>
<feature type="compositionally biased region" description="Pro residues" evidence="1">
    <location>
        <begin position="291"/>
        <end position="300"/>
    </location>
</feature>
<protein>
    <submittedName>
        <fullName evidence="2">Uncharacterized protein</fullName>
    </submittedName>
</protein>
<proteinExistence type="predicted"/>
<dbReference type="EMBL" id="CAXAMN010016224">
    <property type="protein sequence ID" value="CAK9047651.1"/>
    <property type="molecule type" value="Genomic_DNA"/>
</dbReference>
<feature type="region of interest" description="Disordered" evidence="1">
    <location>
        <begin position="285"/>
        <end position="347"/>
    </location>
</feature>
<comment type="caution">
    <text evidence="2">The sequence shown here is derived from an EMBL/GenBank/DDBJ whole genome shotgun (WGS) entry which is preliminary data.</text>
</comment>
<feature type="compositionally biased region" description="Basic and acidic residues" evidence="1">
    <location>
        <begin position="360"/>
        <end position="369"/>
    </location>
</feature>
<keyword evidence="4" id="KW-1185">Reference proteome</keyword>
<accession>A0ABP0M7A9</accession>
<feature type="region of interest" description="Disordered" evidence="1">
    <location>
        <begin position="360"/>
        <end position="382"/>
    </location>
</feature>
<feature type="compositionally biased region" description="Basic and acidic residues" evidence="1">
    <location>
        <begin position="316"/>
        <end position="328"/>
    </location>
</feature>
<dbReference type="EMBL" id="CAXAMN010016113">
    <property type="protein sequence ID" value="CAK9047370.1"/>
    <property type="molecule type" value="Genomic_DNA"/>
</dbReference>
<feature type="compositionally biased region" description="Polar residues" evidence="1">
    <location>
        <begin position="36"/>
        <end position="58"/>
    </location>
</feature>
<reference evidence="2 4" key="1">
    <citation type="submission" date="2024-02" db="EMBL/GenBank/DDBJ databases">
        <authorList>
            <person name="Chen Y."/>
            <person name="Shah S."/>
            <person name="Dougan E. K."/>
            <person name="Thang M."/>
            <person name="Chan C."/>
        </authorList>
    </citation>
    <scope>NUCLEOTIDE SEQUENCE [LARGE SCALE GENOMIC DNA]</scope>
</reference>
<gene>
    <name evidence="2" type="ORF">CCMP2556_LOCUS24515</name>
    <name evidence="3" type="ORF">CCMP2556_LOCUS24622</name>
</gene>
<name>A0ABP0M7A9_9DINO</name>
<evidence type="ECO:0000313" key="2">
    <source>
        <dbReference type="EMBL" id="CAK9047370.1"/>
    </source>
</evidence>
<dbReference type="Proteomes" id="UP001642484">
    <property type="component" value="Unassembled WGS sequence"/>
</dbReference>
<organism evidence="2 4">
    <name type="scientific">Durusdinium trenchii</name>
    <dbReference type="NCBI Taxonomy" id="1381693"/>
    <lineage>
        <taxon>Eukaryota</taxon>
        <taxon>Sar</taxon>
        <taxon>Alveolata</taxon>
        <taxon>Dinophyceae</taxon>
        <taxon>Suessiales</taxon>
        <taxon>Symbiodiniaceae</taxon>
        <taxon>Durusdinium</taxon>
    </lineage>
</organism>